<dbReference type="SMART" id="SM00849">
    <property type="entry name" value="Lactamase_B"/>
    <property type="match status" value="1"/>
</dbReference>
<dbReference type="InterPro" id="IPR001279">
    <property type="entry name" value="Metallo-B-lactamas"/>
</dbReference>
<dbReference type="InterPro" id="IPR036866">
    <property type="entry name" value="RibonucZ/Hydroxyglut_hydro"/>
</dbReference>
<keyword evidence="2" id="KW-1185">Reference proteome</keyword>
<dbReference type="Gene3D" id="3.60.15.10">
    <property type="entry name" value="Ribonuclease Z/Hydroxyacylglutathione hydrolase-like"/>
    <property type="match status" value="1"/>
</dbReference>
<organism evidence="1 2">
    <name type="scientific">Mycolicibacterium insubricum</name>
    <dbReference type="NCBI Taxonomy" id="444597"/>
    <lineage>
        <taxon>Bacteria</taxon>
        <taxon>Bacillati</taxon>
        <taxon>Actinomycetota</taxon>
        <taxon>Actinomycetes</taxon>
        <taxon>Mycobacteriales</taxon>
        <taxon>Mycobacteriaceae</taxon>
        <taxon>Mycolicibacterium</taxon>
    </lineage>
</organism>
<dbReference type="Proteomes" id="UP000192801">
    <property type="component" value="Unassembled WGS sequence"/>
</dbReference>
<gene>
    <name evidence="1" type="ORF">BST26_17925</name>
</gene>
<dbReference type="PANTHER" id="PTHR46018:SF4">
    <property type="entry name" value="METALLO-HYDROLASE YHFI-RELATED"/>
    <property type="match status" value="1"/>
</dbReference>
<dbReference type="Pfam" id="PF12706">
    <property type="entry name" value="Lactamase_B_2"/>
    <property type="match status" value="1"/>
</dbReference>
<dbReference type="STRING" id="444597.BST26_17925"/>
<sequence length="265" mass="28464">MRITVLGCSGSVVGPDSPASGYLLTAPDTEPLVIDFGGGVLGALQRHVDPGVVNIFLSHLHADHCLDLPGLFVWRRYHPNKPTGKALMHGPPDTWSRLAAASSPHGDELDDFRDIFDLHSFHDGQVFQYGALQVEVRLMTHPAPSYGMRFTDPSGAVFVYSADTGICDAVYELARGADVFLCEASWTHSPGNPPDLHLSGTEAGRIAREVGVRELLLTHIPPWTSRDAVLAEAEAEFDGAVHAVVPDEAFDVIAAATRAARGARL</sequence>
<dbReference type="OrthoDB" id="9800940at2"/>
<dbReference type="CDD" id="cd07716">
    <property type="entry name" value="RNaseZ_short-form-like_MBL-fold"/>
    <property type="match status" value="1"/>
</dbReference>
<dbReference type="RefSeq" id="WP_083032894.1">
    <property type="nucleotide sequence ID" value="NZ_AP022618.1"/>
</dbReference>
<dbReference type="SUPFAM" id="SSF56281">
    <property type="entry name" value="Metallo-hydrolase/oxidoreductase"/>
    <property type="match status" value="1"/>
</dbReference>
<dbReference type="AlphaFoldDB" id="A0A1X0D0T3"/>
<dbReference type="PANTHER" id="PTHR46018">
    <property type="entry name" value="ZINC PHOSPHODIESTERASE ELAC PROTEIN 1"/>
    <property type="match status" value="1"/>
</dbReference>
<comment type="caution">
    <text evidence="1">The sequence shown here is derived from an EMBL/GenBank/DDBJ whole genome shotgun (WGS) entry which is preliminary data.</text>
</comment>
<proteinExistence type="predicted"/>
<reference evidence="1 2" key="1">
    <citation type="submission" date="2016-12" db="EMBL/GenBank/DDBJ databases">
        <title>The new phylogeny of genus Mycobacterium.</title>
        <authorList>
            <person name="Tortoli E."/>
            <person name="Trovato A."/>
            <person name="Cirillo D.M."/>
        </authorList>
    </citation>
    <scope>NUCLEOTIDE SEQUENCE [LARGE SCALE GENOMIC DNA]</scope>
    <source>
        <strain evidence="1 2">DSM 45130</strain>
    </source>
</reference>
<evidence type="ECO:0000313" key="2">
    <source>
        <dbReference type="Proteomes" id="UP000192801"/>
    </source>
</evidence>
<accession>A0A1X0D0T3</accession>
<dbReference type="EMBL" id="MVHS01000056">
    <property type="protein sequence ID" value="ORA65928.1"/>
    <property type="molecule type" value="Genomic_DNA"/>
</dbReference>
<evidence type="ECO:0000313" key="1">
    <source>
        <dbReference type="EMBL" id="ORA65928.1"/>
    </source>
</evidence>
<name>A0A1X0D0T3_9MYCO</name>
<protein>
    <submittedName>
        <fullName evidence="1">Uncharacterized protein</fullName>
    </submittedName>
</protein>
<dbReference type="GO" id="GO:0042781">
    <property type="term" value="F:3'-tRNA processing endoribonuclease activity"/>
    <property type="evidence" value="ECO:0007669"/>
    <property type="project" value="TreeGrafter"/>
</dbReference>